<feature type="region of interest" description="Disordered" evidence="1">
    <location>
        <begin position="281"/>
        <end position="309"/>
    </location>
</feature>
<gene>
    <name evidence="3" type="ORF">FFLO_06111</name>
</gene>
<dbReference type="OrthoDB" id="25002at2759"/>
<evidence type="ECO:0000259" key="2">
    <source>
        <dbReference type="Pfam" id="PF00134"/>
    </source>
</evidence>
<dbReference type="InterPro" id="IPR006671">
    <property type="entry name" value="Cyclin_N"/>
</dbReference>
<feature type="compositionally biased region" description="Polar residues" evidence="1">
    <location>
        <begin position="220"/>
        <end position="239"/>
    </location>
</feature>
<dbReference type="Gene3D" id="1.10.472.10">
    <property type="entry name" value="Cyclin-like"/>
    <property type="match status" value="1"/>
</dbReference>
<keyword evidence="4" id="KW-1185">Reference proteome</keyword>
<accession>A0A8K0JG06</accession>
<feature type="region of interest" description="Disordered" evidence="1">
    <location>
        <begin position="209"/>
        <end position="267"/>
    </location>
</feature>
<dbReference type="GO" id="GO:0006357">
    <property type="term" value="P:regulation of transcription by RNA polymerase II"/>
    <property type="evidence" value="ECO:0007669"/>
    <property type="project" value="InterPro"/>
</dbReference>
<dbReference type="Pfam" id="PF00134">
    <property type="entry name" value="Cyclin_N"/>
    <property type="match status" value="1"/>
</dbReference>
<comment type="caution">
    <text evidence="3">The sequence shown here is derived from an EMBL/GenBank/DDBJ whole genome shotgun (WGS) entry which is preliminary data.</text>
</comment>
<dbReference type="AlphaFoldDB" id="A0A8K0JG06"/>
<dbReference type="InterPro" id="IPR043198">
    <property type="entry name" value="Cyclin/Ssn8"/>
</dbReference>
<feature type="compositionally biased region" description="Gly residues" evidence="1">
    <location>
        <begin position="240"/>
        <end position="254"/>
    </location>
</feature>
<sequence length="329" mass="36475">MVEANSTYISPYPQQWLFSPAHLEVTPSSEDNTIPLETELEDRRRGVDLIRRICERLPELDPSQVPEVKAMQHSWSPADARHWDCTHAEYQSMPYASYVQYAAATFLHRFYMRFALQDFPIKLIAPTCLYLALKTEEMTKIKVRTISQAMKVELGYERAESRTYTADLVINEEYLLEALCYDLAVEHPQAILIQGHRAFQQVRRKSTARNIVNSNNNNSTPIGSNEGNQTPASFLSSTPGQGGKTPGSTLGGRTPGSNLGNKTPGSALGSVIDMDMDSPLPRHANFIGDKPNGGGGQREDGELDGDAKLSEEEAEEVLLDLATEILMAT</sequence>
<evidence type="ECO:0000313" key="4">
    <source>
        <dbReference type="Proteomes" id="UP000812966"/>
    </source>
</evidence>
<evidence type="ECO:0000313" key="3">
    <source>
        <dbReference type="EMBL" id="KAG7528488.1"/>
    </source>
</evidence>
<dbReference type="InterPro" id="IPR036915">
    <property type="entry name" value="Cyclin-like_sf"/>
</dbReference>
<reference evidence="3" key="1">
    <citation type="submission" date="2020-04" db="EMBL/GenBank/DDBJ databases">
        <title>Analysis of mating type loci in Filobasidium floriforme.</title>
        <authorList>
            <person name="Nowrousian M."/>
        </authorList>
    </citation>
    <scope>NUCLEOTIDE SEQUENCE</scope>
    <source>
        <strain evidence="3">CBS 6242</strain>
    </source>
</reference>
<proteinExistence type="predicted"/>
<dbReference type="SUPFAM" id="SSF47954">
    <property type="entry name" value="Cyclin-like"/>
    <property type="match status" value="1"/>
</dbReference>
<name>A0A8K0JG06_9TREE</name>
<dbReference type="Proteomes" id="UP000812966">
    <property type="component" value="Unassembled WGS sequence"/>
</dbReference>
<dbReference type="GO" id="GO:0016538">
    <property type="term" value="F:cyclin-dependent protein serine/threonine kinase regulator activity"/>
    <property type="evidence" value="ECO:0007669"/>
    <property type="project" value="InterPro"/>
</dbReference>
<dbReference type="PANTHER" id="PTHR10026">
    <property type="entry name" value="CYCLIN"/>
    <property type="match status" value="1"/>
</dbReference>
<feature type="domain" description="Cyclin N-terminal" evidence="2">
    <location>
        <begin position="99"/>
        <end position="183"/>
    </location>
</feature>
<evidence type="ECO:0000256" key="1">
    <source>
        <dbReference type="SAM" id="MobiDB-lite"/>
    </source>
</evidence>
<dbReference type="EMBL" id="JABELV010000180">
    <property type="protein sequence ID" value="KAG7528488.1"/>
    <property type="molecule type" value="Genomic_DNA"/>
</dbReference>
<organism evidence="3 4">
    <name type="scientific">Filobasidium floriforme</name>
    <dbReference type="NCBI Taxonomy" id="5210"/>
    <lineage>
        <taxon>Eukaryota</taxon>
        <taxon>Fungi</taxon>
        <taxon>Dikarya</taxon>
        <taxon>Basidiomycota</taxon>
        <taxon>Agaricomycotina</taxon>
        <taxon>Tremellomycetes</taxon>
        <taxon>Filobasidiales</taxon>
        <taxon>Filobasidiaceae</taxon>
        <taxon>Filobasidium</taxon>
    </lineage>
</organism>
<feature type="compositionally biased region" description="Basic and acidic residues" evidence="1">
    <location>
        <begin position="297"/>
        <end position="309"/>
    </location>
</feature>
<protein>
    <recommendedName>
        <fullName evidence="2">Cyclin N-terminal domain-containing protein</fullName>
    </recommendedName>
</protein>
<feature type="compositionally biased region" description="Polar residues" evidence="1">
    <location>
        <begin position="255"/>
        <end position="264"/>
    </location>
</feature>